<evidence type="ECO:0000256" key="6">
    <source>
        <dbReference type="RuleBase" id="RU003968"/>
    </source>
</evidence>
<dbReference type="NCBIfam" id="NF002550">
    <property type="entry name" value="PRK02106.1"/>
    <property type="match status" value="1"/>
</dbReference>
<keyword evidence="4 5" id="KW-0274">FAD</keyword>
<evidence type="ECO:0000256" key="3">
    <source>
        <dbReference type="ARBA" id="ARBA00022630"/>
    </source>
</evidence>
<feature type="domain" description="Glucose-methanol-choline oxidoreductase N-terminal" evidence="8">
    <location>
        <begin position="323"/>
        <end position="337"/>
    </location>
</feature>
<dbReference type="Gene3D" id="3.30.560.10">
    <property type="entry name" value="Glucose Oxidase, domain 3"/>
    <property type="match status" value="1"/>
</dbReference>
<comment type="similarity">
    <text evidence="2 6">Belongs to the GMC oxidoreductase family.</text>
</comment>
<sequence length="611" mass="66292">MGRTPPAMVAVEFAATRELEQTTTSREGDAGRLAGARVATTTPLLSAPLHHSSARQAAAGGAGARYSYVVVGGGSAGCVIAGRLSEDPGASVLLLEAGPRDTVLGSKRLAWKIHMPLALAYNLCDDRYNWCYHTEPQEHMGGRALYWPRGRVLGGSSSLNAMVYIRGHALDYDAWEHDHGARGWSYAHCLPYFRRAQSHALGANPYRGGDGPLHVSRAAPGNPLHEAFLEAAAQAGHHITEDMNGYRQEGFGWMDRTIHQGKRWSTACAYLHPALSRPNLEVRHRATATRVLFEGDRAVGVELLRAGVTERVYAEREVILCGGAINSPQLLLLSGIGPEKELKKLGIPVLVNSPGVGMNLQDHLEVYVQQRCLQPVTLYGLLRPDRTLSAGLQWLLRFTGPCATAHMDTGGFARSEPSVAHPDVQFHFLPAQVIDHGRVDPTMEAFQAHVGSLRPTSVGWLKLRSANPTDPPVIQPNYLSTERDVWELRRCVELARDIFSRPALGPFRGVEVSPGPDVTSAVQLDAWVRRHAETAYHPCGTCRMGDAADAVVDEQARVRGVGGLRVVDASVFPRLPSGNTNAPVVMVAERVADLVRGRELLPPSDATVYSA</sequence>
<gene>
    <name evidence="10" type="primary">CHDH</name>
</gene>
<dbReference type="CTD" id="55349"/>
<dbReference type="InterPro" id="IPR012132">
    <property type="entry name" value="GMC_OxRdtase"/>
</dbReference>
<comment type="cofactor">
    <cofactor evidence="1 5">
        <name>FAD</name>
        <dbReference type="ChEBI" id="CHEBI:57692"/>
    </cofactor>
</comment>
<dbReference type="GO" id="GO:0050660">
    <property type="term" value="F:flavin adenine dinucleotide binding"/>
    <property type="evidence" value="ECO:0007669"/>
    <property type="project" value="InterPro"/>
</dbReference>
<keyword evidence="3 6" id="KW-0285">Flavoprotein</keyword>
<evidence type="ECO:0000256" key="1">
    <source>
        <dbReference type="ARBA" id="ARBA00001974"/>
    </source>
</evidence>
<dbReference type="PIRSF" id="PIRSF000137">
    <property type="entry name" value="Alcohol_oxidase"/>
    <property type="match status" value="1"/>
</dbReference>
<proteinExistence type="inferred from homology"/>
<protein>
    <submittedName>
        <fullName evidence="10">Choline dehydrogenase, mitochondrial</fullName>
    </submittedName>
</protein>
<dbReference type="GO" id="GO:0008812">
    <property type="term" value="F:choline dehydrogenase activity"/>
    <property type="evidence" value="ECO:0007669"/>
    <property type="project" value="TreeGrafter"/>
</dbReference>
<feature type="domain" description="Glucose-methanol-choline oxidoreductase N-terminal" evidence="7">
    <location>
        <begin position="150"/>
        <end position="173"/>
    </location>
</feature>
<feature type="binding site" evidence="5">
    <location>
        <begin position="160"/>
        <end position="163"/>
    </location>
    <ligand>
        <name>FAD</name>
        <dbReference type="ChEBI" id="CHEBI:57692"/>
    </ligand>
</feature>
<dbReference type="RefSeq" id="XP_032828233.1">
    <property type="nucleotide sequence ID" value="XM_032972342.1"/>
</dbReference>
<evidence type="ECO:0000313" key="9">
    <source>
        <dbReference type="Proteomes" id="UP001318040"/>
    </source>
</evidence>
<dbReference type="InterPro" id="IPR007867">
    <property type="entry name" value="GMC_OxRtase_C"/>
</dbReference>
<evidence type="ECO:0000259" key="8">
    <source>
        <dbReference type="PROSITE" id="PS00624"/>
    </source>
</evidence>
<dbReference type="Gene3D" id="3.50.50.60">
    <property type="entry name" value="FAD/NAD(P)-binding domain"/>
    <property type="match status" value="1"/>
</dbReference>
<evidence type="ECO:0000256" key="2">
    <source>
        <dbReference type="ARBA" id="ARBA00010790"/>
    </source>
</evidence>
<dbReference type="SUPFAM" id="SSF51905">
    <property type="entry name" value="FAD/NAD(P)-binding domain"/>
    <property type="match status" value="1"/>
</dbReference>
<dbReference type="PANTHER" id="PTHR11552">
    <property type="entry name" value="GLUCOSE-METHANOL-CHOLINE GMC OXIDOREDUCTASE"/>
    <property type="match status" value="1"/>
</dbReference>
<evidence type="ECO:0000256" key="4">
    <source>
        <dbReference type="ARBA" id="ARBA00022827"/>
    </source>
</evidence>
<dbReference type="KEGG" id="pmrn:116952732"/>
<dbReference type="SUPFAM" id="SSF54373">
    <property type="entry name" value="FAD-linked reductases, C-terminal domain"/>
    <property type="match status" value="1"/>
</dbReference>
<evidence type="ECO:0000313" key="10">
    <source>
        <dbReference type="RefSeq" id="XP_032828233.1"/>
    </source>
</evidence>
<dbReference type="Pfam" id="PF00732">
    <property type="entry name" value="GMC_oxred_N"/>
    <property type="match status" value="1"/>
</dbReference>
<reference evidence="10" key="1">
    <citation type="submission" date="2025-08" db="UniProtKB">
        <authorList>
            <consortium name="RefSeq"/>
        </authorList>
    </citation>
    <scope>IDENTIFICATION</scope>
    <source>
        <tissue evidence="10">Sperm</tissue>
    </source>
</reference>
<dbReference type="PANTHER" id="PTHR11552:SF147">
    <property type="entry name" value="CHOLINE DEHYDROGENASE, MITOCHONDRIAL"/>
    <property type="match status" value="1"/>
</dbReference>
<dbReference type="PROSITE" id="PS00623">
    <property type="entry name" value="GMC_OXRED_1"/>
    <property type="match status" value="1"/>
</dbReference>
<dbReference type="AlphaFoldDB" id="A0AAJ7XCI9"/>
<evidence type="ECO:0000259" key="7">
    <source>
        <dbReference type="PROSITE" id="PS00623"/>
    </source>
</evidence>
<dbReference type="Pfam" id="PF05199">
    <property type="entry name" value="GMC_oxred_C"/>
    <property type="match status" value="1"/>
</dbReference>
<feature type="binding site" evidence="5">
    <location>
        <position position="152"/>
    </location>
    <ligand>
        <name>FAD</name>
        <dbReference type="ChEBI" id="CHEBI:57692"/>
    </ligand>
</feature>
<dbReference type="InterPro" id="IPR000172">
    <property type="entry name" value="GMC_OxRdtase_N"/>
</dbReference>
<accession>A0AAJ7XCI9</accession>
<dbReference type="InterPro" id="IPR036188">
    <property type="entry name" value="FAD/NAD-bd_sf"/>
</dbReference>
<organism evidence="9 10">
    <name type="scientific">Petromyzon marinus</name>
    <name type="common">Sea lamprey</name>
    <dbReference type="NCBI Taxonomy" id="7757"/>
    <lineage>
        <taxon>Eukaryota</taxon>
        <taxon>Metazoa</taxon>
        <taxon>Chordata</taxon>
        <taxon>Craniata</taxon>
        <taxon>Vertebrata</taxon>
        <taxon>Cyclostomata</taxon>
        <taxon>Hyperoartia</taxon>
        <taxon>Petromyzontiformes</taxon>
        <taxon>Petromyzontidae</taxon>
        <taxon>Petromyzon</taxon>
    </lineage>
</organism>
<keyword evidence="9" id="KW-1185">Reference proteome</keyword>
<dbReference type="PROSITE" id="PS00624">
    <property type="entry name" value="GMC_OXRED_2"/>
    <property type="match status" value="1"/>
</dbReference>
<dbReference type="GO" id="GO:0005743">
    <property type="term" value="C:mitochondrial inner membrane"/>
    <property type="evidence" value="ECO:0007669"/>
    <property type="project" value="TreeGrafter"/>
</dbReference>
<dbReference type="Proteomes" id="UP001318040">
    <property type="component" value="Chromosome 48"/>
</dbReference>
<evidence type="ECO:0000256" key="5">
    <source>
        <dbReference type="PIRSR" id="PIRSR000137-2"/>
    </source>
</evidence>
<name>A0AAJ7XCI9_PETMA</name>